<feature type="domain" description="Pre-SET" evidence="11">
    <location>
        <begin position="469"/>
        <end position="530"/>
    </location>
</feature>
<dbReference type="OrthoDB" id="5792673at2759"/>
<dbReference type="InterPro" id="IPR015947">
    <property type="entry name" value="PUA-like_sf"/>
</dbReference>
<dbReference type="Proteomes" id="UP001085076">
    <property type="component" value="Miscellaneous, Linkage group lg01"/>
</dbReference>
<dbReference type="GO" id="GO:0032259">
    <property type="term" value="P:methylation"/>
    <property type="evidence" value="ECO:0007669"/>
    <property type="project" value="UniProtKB-KW"/>
</dbReference>
<dbReference type="PROSITE" id="PS50280">
    <property type="entry name" value="SET"/>
    <property type="match status" value="1"/>
</dbReference>
<dbReference type="PANTHER" id="PTHR45660:SF13">
    <property type="entry name" value="HISTONE-LYSINE N-METHYLTRANSFERASE SETMAR"/>
    <property type="match status" value="1"/>
</dbReference>
<evidence type="ECO:0000313" key="14">
    <source>
        <dbReference type="EMBL" id="KAJ0985265.1"/>
    </source>
</evidence>
<organism evidence="14 15">
    <name type="scientific">Dioscorea zingiberensis</name>
    <dbReference type="NCBI Taxonomy" id="325984"/>
    <lineage>
        <taxon>Eukaryota</taxon>
        <taxon>Viridiplantae</taxon>
        <taxon>Streptophyta</taxon>
        <taxon>Embryophyta</taxon>
        <taxon>Tracheophyta</taxon>
        <taxon>Spermatophyta</taxon>
        <taxon>Magnoliopsida</taxon>
        <taxon>Liliopsida</taxon>
        <taxon>Dioscoreales</taxon>
        <taxon>Dioscoreaceae</taxon>
        <taxon>Dioscorea</taxon>
    </lineage>
</organism>
<dbReference type="FunFam" id="2.30.280.10:FF:000003">
    <property type="entry name" value="Histone-lysine N-methyltransferase, H3 lysine-9 specific SUVH5"/>
    <property type="match status" value="1"/>
</dbReference>
<dbReference type="SUPFAM" id="SSF88697">
    <property type="entry name" value="PUA domain-like"/>
    <property type="match status" value="1"/>
</dbReference>
<reference evidence="14" key="2">
    <citation type="journal article" date="2022" name="Hortic Res">
        <title>The genome of Dioscorea zingiberensis sheds light on the biosynthesis, origin and evolution of the medicinally important diosgenin saponins.</title>
        <authorList>
            <person name="Li Y."/>
            <person name="Tan C."/>
            <person name="Li Z."/>
            <person name="Guo J."/>
            <person name="Li S."/>
            <person name="Chen X."/>
            <person name="Wang C."/>
            <person name="Dai X."/>
            <person name="Yang H."/>
            <person name="Song W."/>
            <person name="Hou L."/>
            <person name="Xu J."/>
            <person name="Tong Z."/>
            <person name="Xu A."/>
            <person name="Yuan X."/>
            <person name="Wang W."/>
            <person name="Yang Q."/>
            <person name="Chen L."/>
            <person name="Sun Z."/>
            <person name="Wang K."/>
            <person name="Pan B."/>
            <person name="Chen J."/>
            <person name="Bao Y."/>
            <person name="Liu F."/>
            <person name="Qi X."/>
            <person name="Gang D.R."/>
            <person name="Wen J."/>
            <person name="Li J."/>
        </authorList>
    </citation>
    <scope>NUCLEOTIDE SEQUENCE</scope>
    <source>
        <strain evidence="14">Dzin_1.0</strain>
    </source>
</reference>
<dbReference type="InterPro" id="IPR051357">
    <property type="entry name" value="H3K9_HMTase_SUVAR3-9"/>
</dbReference>
<evidence type="ECO:0000259" key="12">
    <source>
        <dbReference type="PROSITE" id="PS50868"/>
    </source>
</evidence>
<gene>
    <name evidence="14" type="ORF">J5N97_003621</name>
</gene>
<dbReference type="PANTHER" id="PTHR45660">
    <property type="entry name" value="HISTONE-LYSINE N-METHYLTRANSFERASE SETMAR"/>
    <property type="match status" value="1"/>
</dbReference>
<keyword evidence="2" id="KW-0158">Chromosome</keyword>
<dbReference type="InterPro" id="IPR001214">
    <property type="entry name" value="SET_dom"/>
</dbReference>
<dbReference type="Pfam" id="PF00856">
    <property type="entry name" value="SET"/>
    <property type="match status" value="1"/>
</dbReference>
<name>A0A9D5D4G5_9LILI</name>
<feature type="domain" description="YDG" evidence="13">
    <location>
        <begin position="252"/>
        <end position="394"/>
    </location>
</feature>
<evidence type="ECO:0000256" key="1">
    <source>
        <dbReference type="ARBA" id="ARBA00004286"/>
    </source>
</evidence>
<reference evidence="14" key="1">
    <citation type="submission" date="2021-03" db="EMBL/GenBank/DDBJ databases">
        <authorList>
            <person name="Li Z."/>
            <person name="Yang C."/>
        </authorList>
    </citation>
    <scope>NUCLEOTIDE SEQUENCE</scope>
    <source>
        <strain evidence="14">Dzin_1.0</strain>
        <tissue evidence="14">Leaf</tissue>
    </source>
</reference>
<feature type="region of interest" description="Disordered" evidence="9">
    <location>
        <begin position="163"/>
        <end position="195"/>
    </location>
</feature>
<keyword evidence="15" id="KW-1185">Reference proteome</keyword>
<dbReference type="PROSITE" id="PS51015">
    <property type="entry name" value="YDG"/>
    <property type="match status" value="1"/>
</dbReference>
<sequence length="701" mass="77420">MPRHSNSAPSAANDDTVLDAKPIRTLSPMFPAPSGCTTISSSSAPPLVYVTPYTTFSSGSMPGHPAHFTPGMFPAFANSPTVVPHLATSQSDRASPVTPVPMSVSNGAAHVELNSNGPLHATPLSASFQAPPTMATPLNVVGNSFTSASGRKIKQPLHLSGYSIADSDKEDSDSKRSLRKKPKKTPIRDIVLLPPPQDPREAVEMILMTFDAIRRRVLQMDETKDTGKRPDLRASGLMMSSDMRANKGKRIGPVPGIEIGDIFYFRMELCLVGLHAPSMGGIDYMITTHDNQDDPVAVSVVSAGGYENDDDDVDVLVYSGQGGNSKDDQKLERGNLALERSLHRANHIRVIRGAKDLNVVNGRIYVYDGLYKVHESWVEKGKSGFKVFKYKFIREPGQPDGISVWKMTQKWIENPSSRGRVILPDISSGAENVPVCLVNDVDNEKGPSHFQYTTKVKYLRPISSAKTLQGCTCLSVCLPDDKNCSCADHNGGKLPYSSSGFLICRKRIIYECNACCQCTLNCRNRVTQKGVRLHFEIFRTKDRGWGLRSWDPIRAGTFLCEYTGEVIDEINTNDHGEEDDYIFQTSHVDDKTLKWNYGPELLGEPSTETASEVFKSFPITISAKNMGNISRFMNHSCSPNVFWQPVQHDHCDEGYPHIMFFAIKHIPPMTELTYDYGTSGLVFGRSKKCLCESPKCRGYFG</sequence>
<dbReference type="PROSITE" id="PS51575">
    <property type="entry name" value="SAM_MT43_SUVAR39_2"/>
    <property type="match status" value="1"/>
</dbReference>
<evidence type="ECO:0000256" key="7">
    <source>
        <dbReference type="ARBA" id="ARBA00023242"/>
    </source>
</evidence>
<evidence type="ECO:0000259" key="13">
    <source>
        <dbReference type="PROSITE" id="PS51015"/>
    </source>
</evidence>
<dbReference type="Gene3D" id="2.170.270.10">
    <property type="entry name" value="SET domain"/>
    <property type="match status" value="1"/>
</dbReference>
<keyword evidence="5" id="KW-0949">S-adenosyl-L-methionine</keyword>
<feature type="domain" description="SET" evidence="10">
    <location>
        <begin position="533"/>
        <end position="677"/>
    </location>
</feature>
<comment type="caution">
    <text evidence="14">The sequence shown here is derived from an EMBL/GenBank/DDBJ whole genome shotgun (WGS) entry which is preliminary data.</text>
</comment>
<dbReference type="InterPro" id="IPR007728">
    <property type="entry name" value="Pre-SET_dom"/>
</dbReference>
<dbReference type="InterPro" id="IPR025794">
    <property type="entry name" value="H3-K9-MeTrfase_plant"/>
</dbReference>
<dbReference type="GO" id="GO:0042054">
    <property type="term" value="F:histone methyltransferase activity"/>
    <property type="evidence" value="ECO:0007669"/>
    <property type="project" value="InterPro"/>
</dbReference>
<dbReference type="GO" id="GO:0005694">
    <property type="term" value="C:chromosome"/>
    <property type="evidence" value="ECO:0007669"/>
    <property type="project" value="UniProtKB-SubCell"/>
</dbReference>
<dbReference type="InterPro" id="IPR003616">
    <property type="entry name" value="Post-SET_dom"/>
</dbReference>
<evidence type="ECO:0000256" key="8">
    <source>
        <dbReference type="PROSITE-ProRule" id="PRU00358"/>
    </source>
</evidence>
<keyword evidence="7 8" id="KW-0539">Nucleus</keyword>
<evidence type="ECO:0000256" key="5">
    <source>
        <dbReference type="ARBA" id="ARBA00022691"/>
    </source>
</evidence>
<evidence type="ECO:0000313" key="15">
    <source>
        <dbReference type="Proteomes" id="UP001085076"/>
    </source>
</evidence>
<dbReference type="GO" id="GO:0003690">
    <property type="term" value="F:double-stranded DNA binding"/>
    <property type="evidence" value="ECO:0007669"/>
    <property type="project" value="TreeGrafter"/>
</dbReference>
<evidence type="ECO:0000256" key="3">
    <source>
        <dbReference type="ARBA" id="ARBA00022603"/>
    </source>
</evidence>
<dbReference type="GO" id="GO:0005634">
    <property type="term" value="C:nucleus"/>
    <property type="evidence" value="ECO:0007669"/>
    <property type="project" value="UniProtKB-SubCell"/>
</dbReference>
<evidence type="ECO:0000259" key="10">
    <source>
        <dbReference type="PROSITE" id="PS50280"/>
    </source>
</evidence>
<evidence type="ECO:0000256" key="4">
    <source>
        <dbReference type="ARBA" id="ARBA00022679"/>
    </source>
</evidence>
<dbReference type="SMART" id="SM00317">
    <property type="entry name" value="SET"/>
    <property type="match status" value="1"/>
</dbReference>
<evidence type="ECO:0000256" key="2">
    <source>
        <dbReference type="ARBA" id="ARBA00022454"/>
    </source>
</evidence>
<dbReference type="AlphaFoldDB" id="A0A9D5D4G5"/>
<dbReference type="PROSITE" id="PS50867">
    <property type="entry name" value="PRE_SET"/>
    <property type="match status" value="1"/>
</dbReference>
<dbReference type="Pfam" id="PF05033">
    <property type="entry name" value="Pre-SET"/>
    <property type="match status" value="1"/>
</dbReference>
<dbReference type="InterPro" id="IPR046341">
    <property type="entry name" value="SET_dom_sf"/>
</dbReference>
<dbReference type="GO" id="GO:0008270">
    <property type="term" value="F:zinc ion binding"/>
    <property type="evidence" value="ECO:0007669"/>
    <property type="project" value="InterPro"/>
</dbReference>
<dbReference type="PROSITE" id="PS50868">
    <property type="entry name" value="POST_SET"/>
    <property type="match status" value="1"/>
</dbReference>
<proteinExistence type="predicted"/>
<dbReference type="InterPro" id="IPR036987">
    <property type="entry name" value="SRA-YDG_sf"/>
</dbReference>
<dbReference type="EMBL" id="JAGGNH010000001">
    <property type="protein sequence ID" value="KAJ0985265.1"/>
    <property type="molecule type" value="Genomic_DNA"/>
</dbReference>
<dbReference type="SMART" id="SM00466">
    <property type="entry name" value="SRA"/>
    <property type="match status" value="1"/>
</dbReference>
<dbReference type="SMART" id="SM00468">
    <property type="entry name" value="PreSET"/>
    <property type="match status" value="1"/>
</dbReference>
<dbReference type="Pfam" id="PF02182">
    <property type="entry name" value="SAD_SRA"/>
    <property type="match status" value="1"/>
</dbReference>
<dbReference type="SUPFAM" id="SSF82199">
    <property type="entry name" value="SET domain"/>
    <property type="match status" value="1"/>
</dbReference>
<evidence type="ECO:0000256" key="6">
    <source>
        <dbReference type="ARBA" id="ARBA00022853"/>
    </source>
</evidence>
<protein>
    <submittedName>
        <fullName evidence="14">Uncharacterized protein</fullName>
    </submittedName>
</protein>
<evidence type="ECO:0000256" key="9">
    <source>
        <dbReference type="SAM" id="MobiDB-lite"/>
    </source>
</evidence>
<comment type="subcellular location">
    <subcellularLocation>
        <location evidence="1">Chromosome</location>
    </subcellularLocation>
    <subcellularLocation>
        <location evidence="8">Nucleus</location>
    </subcellularLocation>
</comment>
<evidence type="ECO:0000259" key="11">
    <source>
        <dbReference type="PROSITE" id="PS50867"/>
    </source>
</evidence>
<keyword evidence="4" id="KW-0808">Transferase</keyword>
<keyword evidence="3" id="KW-0489">Methyltransferase</keyword>
<dbReference type="InterPro" id="IPR003105">
    <property type="entry name" value="SRA_YDG"/>
</dbReference>
<accession>A0A9D5D4G5</accession>
<feature type="domain" description="Post-SET" evidence="12">
    <location>
        <begin position="685"/>
        <end position="701"/>
    </location>
</feature>
<dbReference type="Gene3D" id="2.30.280.10">
    <property type="entry name" value="SRA-YDG"/>
    <property type="match status" value="1"/>
</dbReference>
<keyword evidence="6" id="KW-0156">Chromatin regulator</keyword>